<dbReference type="RefSeq" id="WP_084055748.1">
    <property type="nucleotide sequence ID" value="NZ_FWXF01000001.1"/>
</dbReference>
<evidence type="ECO:0000313" key="2">
    <source>
        <dbReference type="Proteomes" id="UP000192783"/>
    </source>
</evidence>
<dbReference type="STRING" id="1121390.SAMN02746041_00277"/>
<proteinExistence type="predicted"/>
<gene>
    <name evidence="1" type="ORF">SAMN02746041_00277</name>
</gene>
<organism evidence="1 2">
    <name type="scientific">Desulfacinum hydrothermale DSM 13146</name>
    <dbReference type="NCBI Taxonomy" id="1121390"/>
    <lineage>
        <taxon>Bacteria</taxon>
        <taxon>Pseudomonadati</taxon>
        <taxon>Thermodesulfobacteriota</taxon>
        <taxon>Syntrophobacteria</taxon>
        <taxon>Syntrophobacterales</taxon>
        <taxon>Syntrophobacteraceae</taxon>
        <taxon>Desulfacinum</taxon>
    </lineage>
</organism>
<name>A0A1W1X0E7_9BACT</name>
<dbReference type="OrthoDB" id="5509775at2"/>
<evidence type="ECO:0000313" key="1">
    <source>
        <dbReference type="EMBL" id="SMC17313.1"/>
    </source>
</evidence>
<sequence length="642" mass="73823">MQDPKTPDQGLRRLVQRAAHPNPQVRETALLALFAPRDGGDWEHWSGVLEAALGMPLPALDRELITFLLDLLCWLEEDGSPTRGRAGKVGTWKRRFASRKDSLQGARGRARAVLRRLPGYLQSRPYPLSPLMAWGPPIPKPYRRPSSRRAWLRCLRLLGTRMGRQVPPPWSVVTLRDLASVWMRSPRVQLARFDRGRWLRVGRAMLYPITCPVRASCCPKIPPQPGFWSRSRRCVLDRLAERTAEELVAIRRLATAVSRKKRRVVLSLHNATLAACGGWAFESLGEQFPDPERGRQFYRRVWERVRRADGRSQEATEASIPQSLWRQWEKRLARPKVLFALWEAWGRSRLAPSDAAFLERYLHLFASLVNPQEFMDQAPTLPYAWPGWLAPHQRLSLPRLYGWWQGRRVLWPRGWTLLEAFLAEGRLWLQEGRVESLVLPWIDKFFISSRRDGDAGYLRALFSFLQGLEEPPVILFWEDTARSADPSLALALRKHWEPDQFLGFGVFGDGRWGRQDAESILGQIARPGCLYVLRPLDDTHHPMGLKEIFSSPSPNLDPYDSSWKDGIHALYAGTQVEPLLSLPTDADLLPAWIGWDRCRLPLGAFFRRRLRRLVLGRNRSRGPADPGRDHVWGLYARWANLL</sequence>
<reference evidence="1 2" key="1">
    <citation type="submission" date="2017-04" db="EMBL/GenBank/DDBJ databases">
        <authorList>
            <person name="Afonso C.L."/>
            <person name="Miller P.J."/>
            <person name="Scott M.A."/>
            <person name="Spackman E."/>
            <person name="Goraichik I."/>
            <person name="Dimitrov K.M."/>
            <person name="Suarez D.L."/>
            <person name="Swayne D.E."/>
        </authorList>
    </citation>
    <scope>NUCLEOTIDE SEQUENCE [LARGE SCALE GENOMIC DNA]</scope>
    <source>
        <strain evidence="1 2">DSM 13146</strain>
    </source>
</reference>
<dbReference type="AlphaFoldDB" id="A0A1W1X0E7"/>
<keyword evidence="2" id="KW-1185">Reference proteome</keyword>
<dbReference type="EMBL" id="FWXF01000001">
    <property type="protein sequence ID" value="SMC17313.1"/>
    <property type="molecule type" value="Genomic_DNA"/>
</dbReference>
<dbReference type="Proteomes" id="UP000192783">
    <property type="component" value="Unassembled WGS sequence"/>
</dbReference>
<accession>A0A1W1X0E7</accession>
<protein>
    <submittedName>
        <fullName evidence="1">Uncharacterized protein</fullName>
    </submittedName>
</protein>